<gene>
    <name evidence="2" type="ORF">RD792_005425</name>
</gene>
<dbReference type="SUPFAM" id="SSF56112">
    <property type="entry name" value="Protein kinase-like (PK-like)"/>
    <property type="match status" value="2"/>
</dbReference>
<dbReference type="InterPro" id="IPR001245">
    <property type="entry name" value="Ser-Thr/Tyr_kinase_cat_dom"/>
</dbReference>
<feature type="domain" description="Protein kinase" evidence="1">
    <location>
        <begin position="178"/>
        <end position="440"/>
    </location>
</feature>
<dbReference type="Proteomes" id="UP001291926">
    <property type="component" value="Unassembled WGS sequence"/>
</dbReference>
<evidence type="ECO:0000259" key="1">
    <source>
        <dbReference type="PROSITE" id="PS50011"/>
    </source>
</evidence>
<dbReference type="InterPro" id="IPR000719">
    <property type="entry name" value="Prot_kinase_dom"/>
</dbReference>
<dbReference type="PANTHER" id="PTHR48010:SF1">
    <property type="entry name" value="PROTEIN KINASE DOMAIN-CONTAINING PROTEIN"/>
    <property type="match status" value="1"/>
</dbReference>
<evidence type="ECO:0000313" key="3">
    <source>
        <dbReference type="Proteomes" id="UP001291926"/>
    </source>
</evidence>
<dbReference type="PANTHER" id="PTHR48010">
    <property type="entry name" value="OS05G0588300 PROTEIN"/>
    <property type="match status" value="1"/>
</dbReference>
<name>A0ABR0DLC7_9LAMI</name>
<comment type="caution">
    <text evidence="2">The sequence shown here is derived from an EMBL/GenBank/DDBJ whole genome shotgun (WGS) entry which is preliminary data.</text>
</comment>
<sequence>MRMRRGREKSEEKLGNREFLESNMHKILRMMRNSEIEGRATARPRLMEFDGGGGGEVQGIAALVVSSNISGFGFQCFNWHILFKLPLERRMSRNYDNWERLVAAVLRKEQLWQLFHEDSRSPSLRSEASSSSSSSFRYLDSPLHDLPSFSGSFPYKVQPKLVFVSDSCPVFDFEDLLGSSANLLGNGTFGSTYSAAMDNGITVMVKELNLLSMSEVEFKRHMELVQDIRHKNVVELRAYFYSKDEKLMLYDHYSNGSVSALLHGRTGENRENLDWETRKRIAVGAARGIAYIHTQRGAKLVHGNIKASNVFLDSQQYGCVSDFGLTNMIPITFLNTARYHAPEVNSSLNVSQASDVYNFGILLLELLTRKSSNQDFDIVLWVNSVKRKEWTAKVFDVDILKNPAIEDQMVKMLQIGIRCVARAPKKRPKMSAILKTIEEISNMNTKNYISRTVNQNNKLVFFDDLDHGFDLEELLGSSAESLGKGTFGTSYKVILDNGISFVVKRMKETNLVLKEFQQSIELVGKLRHNNVSKLKAYFYSKDEQLLVYDYYILDSVSTILHGESFEHRSDFGWEERLRVAVGAAKGIAYIHRQDGAKFVHGNIKASNIFLNTQQYSCVTDVGLSMLTSQMPGQVYLAAGYRAPEVTHTKTVSQTSDVYSFGVVLIELVSGKTSQITTDDGEVVSLVTWIHSTIREEWTNEVLDIKLLNYENEEGMVRLLQLAMRCVVIYPEDRPKMSEVVRILEEISGINTRLEHLLPMLTLHNE</sequence>
<dbReference type="EMBL" id="JAYDYQ010001088">
    <property type="protein sequence ID" value="KAK4489613.1"/>
    <property type="molecule type" value="Genomic_DNA"/>
</dbReference>
<dbReference type="Gene3D" id="3.30.200.20">
    <property type="entry name" value="Phosphorylase Kinase, domain 1"/>
    <property type="match status" value="2"/>
</dbReference>
<feature type="domain" description="Protein kinase" evidence="1">
    <location>
        <begin position="476"/>
        <end position="746"/>
    </location>
</feature>
<dbReference type="PROSITE" id="PS50011">
    <property type="entry name" value="PROTEIN_KINASE_DOM"/>
    <property type="match status" value="2"/>
</dbReference>
<dbReference type="InterPro" id="IPR011009">
    <property type="entry name" value="Kinase-like_dom_sf"/>
</dbReference>
<dbReference type="Gene3D" id="1.10.510.10">
    <property type="entry name" value="Transferase(Phosphotransferase) domain 1"/>
    <property type="match status" value="2"/>
</dbReference>
<accession>A0ABR0DLC7</accession>
<proteinExistence type="predicted"/>
<dbReference type="Pfam" id="PF07714">
    <property type="entry name" value="PK_Tyr_Ser-Thr"/>
    <property type="match status" value="2"/>
</dbReference>
<dbReference type="InterPro" id="IPR050994">
    <property type="entry name" value="At_inactive_RLKs"/>
</dbReference>
<organism evidence="2 3">
    <name type="scientific">Penstemon davidsonii</name>
    <dbReference type="NCBI Taxonomy" id="160366"/>
    <lineage>
        <taxon>Eukaryota</taxon>
        <taxon>Viridiplantae</taxon>
        <taxon>Streptophyta</taxon>
        <taxon>Embryophyta</taxon>
        <taxon>Tracheophyta</taxon>
        <taxon>Spermatophyta</taxon>
        <taxon>Magnoliopsida</taxon>
        <taxon>eudicotyledons</taxon>
        <taxon>Gunneridae</taxon>
        <taxon>Pentapetalae</taxon>
        <taxon>asterids</taxon>
        <taxon>lamiids</taxon>
        <taxon>Lamiales</taxon>
        <taxon>Plantaginaceae</taxon>
        <taxon>Cheloneae</taxon>
        <taxon>Penstemon</taxon>
    </lineage>
</organism>
<reference evidence="2 3" key="1">
    <citation type="journal article" date="2023" name="bioRxiv">
        <title>Genome report: Whole genome sequence and annotation of Penstemon davidsonii.</title>
        <authorList>
            <person name="Ostevik K.L."/>
            <person name="Alabady M."/>
            <person name="Zhang M."/>
            <person name="Rausher M.D."/>
        </authorList>
    </citation>
    <scope>NUCLEOTIDE SEQUENCE [LARGE SCALE GENOMIC DNA]</scope>
    <source>
        <strain evidence="2">DNT005</strain>
        <tissue evidence="2">Whole leaf</tissue>
    </source>
</reference>
<dbReference type="SMART" id="SM00220">
    <property type="entry name" value="S_TKc"/>
    <property type="match status" value="2"/>
</dbReference>
<protein>
    <recommendedName>
        <fullName evidence="1">Protein kinase domain-containing protein</fullName>
    </recommendedName>
</protein>
<keyword evidence="3" id="KW-1185">Reference proteome</keyword>
<evidence type="ECO:0000313" key="2">
    <source>
        <dbReference type="EMBL" id="KAK4489613.1"/>
    </source>
</evidence>